<name>A0A3R5UTE9_9BACT</name>
<reference evidence="6 7" key="1">
    <citation type="submission" date="2019-01" db="EMBL/GenBank/DDBJ databases">
        <title>Geovibrio thiophilus DSM 11263, complete genome.</title>
        <authorList>
            <person name="Spring S."/>
            <person name="Bunk B."/>
            <person name="Sproer C."/>
        </authorList>
    </citation>
    <scope>NUCLEOTIDE SEQUENCE [LARGE SCALE GENOMIC DNA]</scope>
    <source>
        <strain evidence="6 7">DSM 11263</strain>
    </source>
</reference>
<dbReference type="KEGG" id="gtl:EP073_00920"/>
<dbReference type="Pfam" id="PF25876">
    <property type="entry name" value="HH_MFP_RND"/>
    <property type="match status" value="1"/>
</dbReference>
<dbReference type="InterPro" id="IPR058792">
    <property type="entry name" value="Beta-barrel_RND_2"/>
</dbReference>
<dbReference type="PANTHER" id="PTHR30469:SF15">
    <property type="entry name" value="HLYD FAMILY OF SECRETION PROTEINS"/>
    <property type="match status" value="1"/>
</dbReference>
<dbReference type="SUPFAM" id="SSF111369">
    <property type="entry name" value="HlyD-like secretion proteins"/>
    <property type="match status" value="1"/>
</dbReference>
<protein>
    <submittedName>
        <fullName evidence="6">Efflux RND transporter periplasmic adaptor subunit</fullName>
    </submittedName>
</protein>
<evidence type="ECO:0000259" key="2">
    <source>
        <dbReference type="Pfam" id="PF25876"/>
    </source>
</evidence>
<dbReference type="Pfam" id="PF25989">
    <property type="entry name" value="YknX_C"/>
    <property type="match status" value="1"/>
</dbReference>
<evidence type="ECO:0000313" key="6">
    <source>
        <dbReference type="EMBL" id="QAR32013.1"/>
    </source>
</evidence>
<comment type="similarity">
    <text evidence="1">Belongs to the membrane fusion protein (MFP) (TC 8.A.1) family.</text>
</comment>
<gene>
    <name evidence="6" type="ORF">EP073_00920</name>
</gene>
<sequence length="344" mass="37657">MRLLTAVFLSLIIAGCGGQNPEQTETRRNEEKPVDVRTAVLEKRSIPDYFTLPGTVEAWESATVSVDLAGTVIKTYAEEGEKLTKGSSVISLDTSTYKAAADNSRATLALAEKEYARAKLLYESDAVSKQTYDQALAALEQADADLRYSEAQLGKAVLKSPITGWLDRRYIDTGEYVAPGDPVAVIVNTDRMRLIVDVPEKDVRFLKEGTEVELFEAQVNKDGAEYKGKVLHVAKQAEAATKTYRVKLEITGGKEKLRPGMIIRARFLRREFADVFVIPVFSVVDKQEGKVVFVEKDGRAVQIPVAVSAVVGENAVIENGLNAGDRLIIKGQQFVADGSKVQAE</sequence>
<dbReference type="Pfam" id="PF25954">
    <property type="entry name" value="Beta-barrel_RND_2"/>
    <property type="match status" value="1"/>
</dbReference>
<dbReference type="Proteomes" id="UP000287502">
    <property type="component" value="Chromosome"/>
</dbReference>
<feature type="domain" description="Multidrug resistance protein MdtA-like barrel-sandwich hybrid" evidence="3">
    <location>
        <begin position="61"/>
        <end position="188"/>
    </location>
</feature>
<dbReference type="Gene3D" id="2.40.420.20">
    <property type="match status" value="1"/>
</dbReference>
<dbReference type="AlphaFoldDB" id="A0A3R5UTE9"/>
<dbReference type="InterPro" id="IPR006143">
    <property type="entry name" value="RND_pump_MFP"/>
</dbReference>
<dbReference type="RefSeq" id="WP_128465300.1">
    <property type="nucleotide sequence ID" value="NZ_CP035108.1"/>
</dbReference>
<dbReference type="GO" id="GO:0015562">
    <property type="term" value="F:efflux transmembrane transporter activity"/>
    <property type="evidence" value="ECO:0007669"/>
    <property type="project" value="TreeGrafter"/>
</dbReference>
<evidence type="ECO:0000256" key="1">
    <source>
        <dbReference type="ARBA" id="ARBA00009477"/>
    </source>
</evidence>
<accession>A0A3R5UTE9</accession>
<feature type="domain" description="CusB-like beta-barrel" evidence="4">
    <location>
        <begin position="195"/>
        <end position="267"/>
    </location>
</feature>
<dbReference type="Pfam" id="PF25917">
    <property type="entry name" value="BSH_RND"/>
    <property type="match status" value="1"/>
</dbReference>
<proteinExistence type="inferred from homology"/>
<feature type="domain" description="YknX-like C-terminal permuted SH3-like" evidence="5">
    <location>
        <begin position="276"/>
        <end position="342"/>
    </location>
</feature>
<dbReference type="GO" id="GO:1990281">
    <property type="term" value="C:efflux pump complex"/>
    <property type="evidence" value="ECO:0007669"/>
    <property type="project" value="TreeGrafter"/>
</dbReference>
<dbReference type="InterPro" id="IPR058625">
    <property type="entry name" value="MdtA-like_BSH"/>
</dbReference>
<keyword evidence="7" id="KW-1185">Reference proteome</keyword>
<dbReference type="PANTHER" id="PTHR30469">
    <property type="entry name" value="MULTIDRUG RESISTANCE PROTEIN MDTA"/>
    <property type="match status" value="1"/>
</dbReference>
<dbReference type="EMBL" id="CP035108">
    <property type="protein sequence ID" value="QAR32013.1"/>
    <property type="molecule type" value="Genomic_DNA"/>
</dbReference>
<dbReference type="Gene3D" id="2.40.30.170">
    <property type="match status" value="1"/>
</dbReference>
<dbReference type="Gene3D" id="1.10.287.470">
    <property type="entry name" value="Helix hairpin bin"/>
    <property type="match status" value="1"/>
</dbReference>
<feature type="domain" description="Multidrug resistance protein MdtA-like alpha-helical hairpin" evidence="2">
    <location>
        <begin position="96"/>
        <end position="156"/>
    </location>
</feature>
<dbReference type="OrthoDB" id="9798190at2"/>
<organism evidence="6 7">
    <name type="scientific">Geovibrio thiophilus</name>
    <dbReference type="NCBI Taxonomy" id="139438"/>
    <lineage>
        <taxon>Bacteria</taxon>
        <taxon>Pseudomonadati</taxon>
        <taxon>Deferribacterota</taxon>
        <taxon>Deferribacteres</taxon>
        <taxon>Deferribacterales</taxon>
        <taxon>Geovibrionaceae</taxon>
        <taxon>Geovibrio</taxon>
    </lineage>
</organism>
<evidence type="ECO:0000259" key="4">
    <source>
        <dbReference type="Pfam" id="PF25954"/>
    </source>
</evidence>
<dbReference type="Gene3D" id="2.40.50.100">
    <property type="match status" value="1"/>
</dbReference>
<dbReference type="InterPro" id="IPR058637">
    <property type="entry name" value="YknX-like_C"/>
</dbReference>
<evidence type="ECO:0000313" key="7">
    <source>
        <dbReference type="Proteomes" id="UP000287502"/>
    </source>
</evidence>
<evidence type="ECO:0000259" key="3">
    <source>
        <dbReference type="Pfam" id="PF25917"/>
    </source>
</evidence>
<dbReference type="InterPro" id="IPR058624">
    <property type="entry name" value="MdtA-like_HH"/>
</dbReference>
<dbReference type="NCBIfam" id="TIGR01730">
    <property type="entry name" value="RND_mfp"/>
    <property type="match status" value="1"/>
</dbReference>
<evidence type="ECO:0000259" key="5">
    <source>
        <dbReference type="Pfam" id="PF25989"/>
    </source>
</evidence>
<dbReference type="PROSITE" id="PS51257">
    <property type="entry name" value="PROKAR_LIPOPROTEIN"/>
    <property type="match status" value="1"/>
</dbReference>